<accession>A0A6L3MLS6</accession>
<sequence length="64" mass="6700">MAEKLKPGQSAPRSGEYGIVGPRGGQTGEERTAVKGKPMPPTPKPGQSYTMDRPAHNGAGKPKK</sequence>
<dbReference type="Proteomes" id="UP000473470">
    <property type="component" value="Unassembled WGS sequence"/>
</dbReference>
<gene>
    <name evidence="2" type="ORF">F7R25_32925</name>
</gene>
<evidence type="ECO:0000313" key="3">
    <source>
        <dbReference type="Proteomes" id="UP000473470"/>
    </source>
</evidence>
<evidence type="ECO:0000256" key="1">
    <source>
        <dbReference type="SAM" id="MobiDB-lite"/>
    </source>
</evidence>
<name>A0A6L3MLS6_9BURK</name>
<feature type="region of interest" description="Disordered" evidence="1">
    <location>
        <begin position="1"/>
        <end position="64"/>
    </location>
</feature>
<proteinExistence type="predicted"/>
<evidence type="ECO:0008006" key="4">
    <source>
        <dbReference type="Google" id="ProtNLM"/>
    </source>
</evidence>
<dbReference type="EMBL" id="VZOK01000085">
    <property type="protein sequence ID" value="KAB0632492.1"/>
    <property type="molecule type" value="Genomic_DNA"/>
</dbReference>
<dbReference type="AlphaFoldDB" id="A0A6L3MLS6"/>
<evidence type="ECO:0000313" key="2">
    <source>
        <dbReference type="EMBL" id="KAB0632492.1"/>
    </source>
</evidence>
<comment type="caution">
    <text evidence="2">The sequence shown here is derived from an EMBL/GenBank/DDBJ whole genome shotgun (WGS) entry which is preliminary data.</text>
</comment>
<reference evidence="2 3" key="1">
    <citation type="submission" date="2019-09" db="EMBL/GenBank/DDBJ databases">
        <title>Draft genome sequences of 48 bacterial type strains from the CCUG.</title>
        <authorList>
            <person name="Tunovic T."/>
            <person name="Pineiro-Iglesias B."/>
            <person name="Unosson C."/>
            <person name="Inganas E."/>
            <person name="Ohlen M."/>
            <person name="Cardew S."/>
            <person name="Jensie-Markopoulos S."/>
            <person name="Salva-Serra F."/>
            <person name="Jaen-Luchoro D."/>
            <person name="Karlsson R."/>
            <person name="Svensson-Stadler L."/>
            <person name="Chun J."/>
            <person name="Moore E."/>
        </authorList>
    </citation>
    <scope>NUCLEOTIDE SEQUENCE [LARGE SCALE GENOMIC DNA]</scope>
    <source>
        <strain evidence="2 3">CCUG 65686</strain>
    </source>
</reference>
<protein>
    <recommendedName>
        <fullName evidence="4">YjzC family protein</fullName>
    </recommendedName>
</protein>
<organism evidence="2 3">
    <name type="scientific">Burkholderia stagnalis</name>
    <dbReference type="NCBI Taxonomy" id="1503054"/>
    <lineage>
        <taxon>Bacteria</taxon>
        <taxon>Pseudomonadati</taxon>
        <taxon>Pseudomonadota</taxon>
        <taxon>Betaproteobacteria</taxon>
        <taxon>Burkholderiales</taxon>
        <taxon>Burkholderiaceae</taxon>
        <taxon>Burkholderia</taxon>
        <taxon>Burkholderia cepacia complex</taxon>
    </lineage>
</organism>